<sequence>MKSERTFTTGECERWALDHPVYGLIEVYVGTPEQLRHVDAGFPQQSSQGSGRKQKQHTADEPERGGSFTASSTKRLPATFSQYRALRKRELLVMQQRVVIARRRSLESVKIVLKKDPEPLEESRYDFALAVSAPYLQIISGGVNAWIREMWVKVQGTVIQIDAPRGSKAEKRQRAMEDSPYKRWLYPLAAGMGKGGWAFFCIVLLPFLGKVMQPVTDWLAQFIPDWHINIPWPDIKLPQIFFPEIHLPSIPWPDWSAPGWLIFLLDYTKVWMPIVVGLWLGIVAVRNAHRSRQETLREERQRLVSAFAARLEQLEGNGRGSADAGGEGVALKKRKE</sequence>
<reference evidence="3 4" key="1">
    <citation type="submission" date="2019-12" db="EMBL/GenBank/DDBJ databases">
        <title>Corynebacterium sp. nov., isolated from feces of the Anser Albifrons in China.</title>
        <authorList>
            <person name="Liu Q."/>
        </authorList>
    </citation>
    <scope>NUCLEOTIDE SEQUENCE [LARGE SCALE GENOMIC DNA]</scope>
    <source>
        <strain evidence="3 4">23H37-10</strain>
    </source>
</reference>
<dbReference type="EMBL" id="CP046883">
    <property type="protein sequence ID" value="QNH95648.1"/>
    <property type="molecule type" value="Genomic_DNA"/>
</dbReference>
<feature type="region of interest" description="Disordered" evidence="1">
    <location>
        <begin position="41"/>
        <end position="72"/>
    </location>
</feature>
<evidence type="ECO:0000256" key="2">
    <source>
        <dbReference type="SAM" id="Phobius"/>
    </source>
</evidence>
<evidence type="ECO:0000313" key="3">
    <source>
        <dbReference type="EMBL" id="QNH95648.1"/>
    </source>
</evidence>
<feature type="transmembrane region" description="Helical" evidence="2">
    <location>
        <begin position="184"/>
        <end position="208"/>
    </location>
</feature>
<keyword evidence="2" id="KW-0472">Membrane</keyword>
<dbReference type="AlphaFoldDB" id="A0A7G7YMC8"/>
<dbReference type="Proteomes" id="UP000515275">
    <property type="component" value="Chromosome"/>
</dbReference>
<name>A0A7G7YMC8_9CORY</name>
<organism evidence="3 4">
    <name type="scientific">Corynebacterium anserum</name>
    <dbReference type="NCBI Taxonomy" id="2684406"/>
    <lineage>
        <taxon>Bacteria</taxon>
        <taxon>Bacillati</taxon>
        <taxon>Actinomycetota</taxon>
        <taxon>Actinomycetes</taxon>
        <taxon>Mycobacteriales</taxon>
        <taxon>Corynebacteriaceae</taxon>
        <taxon>Corynebacterium</taxon>
    </lineage>
</organism>
<accession>A0A7G7YMC8</accession>
<proteinExistence type="predicted"/>
<keyword evidence="2" id="KW-1133">Transmembrane helix</keyword>
<evidence type="ECO:0000313" key="4">
    <source>
        <dbReference type="Proteomes" id="UP000515275"/>
    </source>
</evidence>
<keyword evidence="2" id="KW-0812">Transmembrane</keyword>
<feature type="compositionally biased region" description="Gly residues" evidence="1">
    <location>
        <begin position="317"/>
        <end position="328"/>
    </location>
</feature>
<evidence type="ECO:0000256" key="1">
    <source>
        <dbReference type="SAM" id="MobiDB-lite"/>
    </source>
</evidence>
<gene>
    <name evidence="3" type="ORF">GP473_02200</name>
</gene>
<feature type="region of interest" description="Disordered" evidence="1">
    <location>
        <begin position="316"/>
        <end position="336"/>
    </location>
</feature>
<protein>
    <submittedName>
        <fullName evidence="3">Uncharacterized protein</fullName>
    </submittedName>
</protein>
<feature type="transmembrane region" description="Helical" evidence="2">
    <location>
        <begin position="270"/>
        <end position="288"/>
    </location>
</feature>
<keyword evidence="4" id="KW-1185">Reference proteome</keyword>
<dbReference type="KEGG" id="cans:GP473_02200"/>